<evidence type="ECO:0000313" key="1">
    <source>
        <dbReference type="EMBL" id="MBC5622051.1"/>
    </source>
</evidence>
<keyword evidence="2" id="KW-1185">Reference proteome</keyword>
<comment type="caution">
    <text evidence="1">The sequence shown here is derived from an EMBL/GenBank/DDBJ whole genome shotgun (WGS) entry which is preliminary data.</text>
</comment>
<protein>
    <recommendedName>
        <fullName evidence="3">DNA-binding protein</fullName>
    </recommendedName>
</protein>
<name>A0ABR7D283_9BACT</name>
<evidence type="ECO:0000313" key="2">
    <source>
        <dbReference type="Proteomes" id="UP000646484"/>
    </source>
</evidence>
<dbReference type="Proteomes" id="UP000646484">
    <property type="component" value="Unassembled WGS sequence"/>
</dbReference>
<dbReference type="RefSeq" id="WP_186976506.1">
    <property type="nucleotide sequence ID" value="NZ_JACOOH010000005.1"/>
</dbReference>
<dbReference type="EMBL" id="JACOOH010000005">
    <property type="protein sequence ID" value="MBC5622051.1"/>
    <property type="molecule type" value="Genomic_DNA"/>
</dbReference>
<gene>
    <name evidence="1" type="ORF">H8S64_13160</name>
</gene>
<reference evidence="1 2" key="1">
    <citation type="submission" date="2020-08" db="EMBL/GenBank/DDBJ databases">
        <title>Genome public.</title>
        <authorList>
            <person name="Liu C."/>
            <person name="Sun Q."/>
        </authorList>
    </citation>
    <scope>NUCLEOTIDE SEQUENCE [LARGE SCALE GENOMIC DNA]</scope>
    <source>
        <strain evidence="1 2">NSJ-56</strain>
    </source>
</reference>
<evidence type="ECO:0008006" key="3">
    <source>
        <dbReference type="Google" id="ProtNLM"/>
    </source>
</evidence>
<organism evidence="1 2">
    <name type="scientific">Butyricimonas hominis</name>
    <dbReference type="NCBI Taxonomy" id="2763032"/>
    <lineage>
        <taxon>Bacteria</taxon>
        <taxon>Pseudomonadati</taxon>
        <taxon>Bacteroidota</taxon>
        <taxon>Bacteroidia</taxon>
        <taxon>Bacteroidales</taxon>
        <taxon>Odoribacteraceae</taxon>
        <taxon>Butyricimonas</taxon>
    </lineage>
</organism>
<accession>A0ABR7D283</accession>
<sequence>MEKNEKLLVTVVELQEGISLRLCMIESRLRELKQSPFEQMMSEEALCKKLEIHRRTLERYAEKDKVRKCQICGRRYYYPSDFIKIQGWK</sequence>
<proteinExistence type="predicted"/>